<dbReference type="Proteomes" id="UP001589748">
    <property type="component" value="Unassembled WGS sequence"/>
</dbReference>
<dbReference type="Pfam" id="PF21982">
    <property type="entry name" value="RecX_HTH1"/>
    <property type="match status" value="1"/>
</dbReference>
<evidence type="ECO:0000256" key="3">
    <source>
        <dbReference type="ARBA" id="ARBA00018111"/>
    </source>
</evidence>
<reference evidence="10 11" key="1">
    <citation type="submission" date="2024-09" db="EMBL/GenBank/DDBJ databases">
        <authorList>
            <person name="Sun Q."/>
            <person name="Mori K."/>
        </authorList>
    </citation>
    <scope>NUCLEOTIDE SEQUENCE [LARGE SCALE GENOMIC DNA]</scope>
    <source>
        <strain evidence="10 11">TISTR 1856</strain>
    </source>
</reference>
<dbReference type="InterPro" id="IPR036388">
    <property type="entry name" value="WH-like_DNA-bd_sf"/>
</dbReference>
<evidence type="ECO:0000256" key="5">
    <source>
        <dbReference type="HAMAP-Rule" id="MF_01114"/>
    </source>
</evidence>
<dbReference type="InterPro" id="IPR053924">
    <property type="entry name" value="RecX_HTH_2nd"/>
</dbReference>
<dbReference type="InterPro" id="IPR053926">
    <property type="entry name" value="RecX_HTH_1st"/>
</dbReference>
<keyword evidence="11" id="KW-1185">Reference proteome</keyword>
<organism evidence="10 11">
    <name type="scientific">Kineococcus gynurae</name>
    <dbReference type="NCBI Taxonomy" id="452979"/>
    <lineage>
        <taxon>Bacteria</taxon>
        <taxon>Bacillati</taxon>
        <taxon>Actinomycetota</taxon>
        <taxon>Actinomycetes</taxon>
        <taxon>Kineosporiales</taxon>
        <taxon>Kineosporiaceae</taxon>
        <taxon>Kineococcus</taxon>
    </lineage>
</organism>
<dbReference type="Pfam" id="PF02631">
    <property type="entry name" value="RecX_HTH2"/>
    <property type="match status" value="1"/>
</dbReference>
<dbReference type="Gene3D" id="1.10.10.10">
    <property type="entry name" value="Winged helix-like DNA-binding domain superfamily/Winged helix DNA-binding domain"/>
    <property type="match status" value="3"/>
</dbReference>
<feature type="domain" description="RecX first three-helical" evidence="9">
    <location>
        <begin position="27"/>
        <end position="66"/>
    </location>
</feature>
<feature type="region of interest" description="Disordered" evidence="6">
    <location>
        <begin position="1"/>
        <end position="24"/>
    </location>
</feature>
<evidence type="ECO:0000256" key="4">
    <source>
        <dbReference type="ARBA" id="ARBA00022490"/>
    </source>
</evidence>
<accession>A0ABV5LVB1</accession>
<comment type="subcellular location">
    <subcellularLocation>
        <location evidence="1 5">Cytoplasm</location>
    </subcellularLocation>
</comment>
<evidence type="ECO:0000259" key="8">
    <source>
        <dbReference type="Pfam" id="PF21981"/>
    </source>
</evidence>
<dbReference type="RefSeq" id="WP_380137530.1">
    <property type="nucleotide sequence ID" value="NZ_JBHLUI010000008.1"/>
</dbReference>
<gene>
    <name evidence="5" type="primary">recX</name>
    <name evidence="10" type="ORF">ACFFVI_13700</name>
</gene>
<dbReference type="EMBL" id="JBHMDM010000007">
    <property type="protein sequence ID" value="MFB9378022.1"/>
    <property type="molecule type" value="Genomic_DNA"/>
</dbReference>
<dbReference type="PANTHER" id="PTHR33602:SF1">
    <property type="entry name" value="REGULATORY PROTEIN RECX FAMILY PROTEIN"/>
    <property type="match status" value="1"/>
</dbReference>
<feature type="domain" description="RecX second three-helical" evidence="7">
    <location>
        <begin position="73"/>
        <end position="111"/>
    </location>
</feature>
<evidence type="ECO:0000256" key="1">
    <source>
        <dbReference type="ARBA" id="ARBA00004496"/>
    </source>
</evidence>
<keyword evidence="4 5" id="KW-0963">Cytoplasm</keyword>
<dbReference type="PANTHER" id="PTHR33602">
    <property type="entry name" value="REGULATORY PROTEIN RECX FAMILY PROTEIN"/>
    <property type="match status" value="1"/>
</dbReference>
<evidence type="ECO:0000256" key="6">
    <source>
        <dbReference type="SAM" id="MobiDB-lite"/>
    </source>
</evidence>
<comment type="caution">
    <text evidence="10">The sequence shown here is derived from an EMBL/GenBank/DDBJ whole genome shotgun (WGS) entry which is preliminary data.</text>
</comment>
<comment type="similarity">
    <text evidence="2 5">Belongs to the RecX family.</text>
</comment>
<dbReference type="InterPro" id="IPR053925">
    <property type="entry name" value="RecX_HTH_3rd"/>
</dbReference>
<feature type="domain" description="RecX third three-helical" evidence="8">
    <location>
        <begin position="121"/>
        <end position="165"/>
    </location>
</feature>
<protein>
    <recommendedName>
        <fullName evidence="3 5">Regulatory protein RecX</fullName>
    </recommendedName>
</protein>
<name>A0ABV5LVB1_9ACTN</name>
<dbReference type="InterPro" id="IPR003783">
    <property type="entry name" value="Regulatory_RecX"/>
</dbReference>
<proteinExistence type="inferred from homology"/>
<sequence length="179" mass="19737">MASPDRAGREPGRDENPDREPDPHDVARQIALRQLTMAPRSRAQLADKLAAKNVPAEVADSVLDRLTEVGLVDDVAFAQGFVATRRGQRGRRALTQELRRKGVDEELAAEVVGEVDDASQEEAARVLVRRKVATMRGLDDQVRVRRLAGMLARRGFPSDVVMRVVRQEVAADGAEFFAD</sequence>
<dbReference type="HAMAP" id="MF_01114">
    <property type="entry name" value="RecX"/>
    <property type="match status" value="1"/>
</dbReference>
<evidence type="ECO:0000259" key="9">
    <source>
        <dbReference type="Pfam" id="PF21982"/>
    </source>
</evidence>
<dbReference type="Pfam" id="PF21981">
    <property type="entry name" value="RecX_HTH3"/>
    <property type="match status" value="1"/>
</dbReference>
<evidence type="ECO:0000256" key="2">
    <source>
        <dbReference type="ARBA" id="ARBA00009695"/>
    </source>
</evidence>
<evidence type="ECO:0000313" key="10">
    <source>
        <dbReference type="EMBL" id="MFB9378022.1"/>
    </source>
</evidence>
<evidence type="ECO:0000259" key="7">
    <source>
        <dbReference type="Pfam" id="PF02631"/>
    </source>
</evidence>
<evidence type="ECO:0000313" key="11">
    <source>
        <dbReference type="Proteomes" id="UP001589748"/>
    </source>
</evidence>
<comment type="function">
    <text evidence="5">Modulates RecA activity.</text>
</comment>